<organism evidence="6 7">
    <name type="scientific">Antricoccus suffuscus</name>
    <dbReference type="NCBI Taxonomy" id="1629062"/>
    <lineage>
        <taxon>Bacteria</taxon>
        <taxon>Bacillati</taxon>
        <taxon>Actinomycetota</taxon>
        <taxon>Actinomycetes</taxon>
        <taxon>Geodermatophilales</taxon>
        <taxon>Antricoccaceae</taxon>
        <taxon>Antricoccus</taxon>
    </lineage>
</organism>
<evidence type="ECO:0000256" key="2">
    <source>
        <dbReference type="ARBA" id="ARBA00022448"/>
    </source>
</evidence>
<dbReference type="OrthoDB" id="9803988at2"/>
<comment type="similarity">
    <text evidence="1">Belongs to the bacterial solute-binding protein 5 family.</text>
</comment>
<feature type="signal peptide" evidence="4">
    <location>
        <begin position="1"/>
        <end position="24"/>
    </location>
</feature>
<dbReference type="PANTHER" id="PTHR30290">
    <property type="entry name" value="PERIPLASMIC BINDING COMPONENT OF ABC TRANSPORTER"/>
    <property type="match status" value="1"/>
</dbReference>
<evidence type="ECO:0000256" key="3">
    <source>
        <dbReference type="ARBA" id="ARBA00022729"/>
    </source>
</evidence>
<evidence type="ECO:0000259" key="5">
    <source>
        <dbReference type="Pfam" id="PF00496"/>
    </source>
</evidence>
<feature type="domain" description="Solute-binding protein family 5" evidence="5">
    <location>
        <begin position="95"/>
        <end position="403"/>
    </location>
</feature>
<dbReference type="InterPro" id="IPR030678">
    <property type="entry name" value="Peptide/Ni-bd"/>
</dbReference>
<dbReference type="EMBL" id="PVUE01000005">
    <property type="protein sequence ID" value="PRZ42429.1"/>
    <property type="molecule type" value="Genomic_DNA"/>
</dbReference>
<sequence>MPRRLTIAAITACLVLATACSSSGKSNTGKAERAAKTSECPAVEKGVVDNTATFTWMYTAGNTSFDPDKITTNNSQMYLYPIYDSLVRINAEGSPEPMLAKKWAVDGKSMTLDLIQGWTYHDGTSFDAASVKANLDRHRAKGSWNEAALKDVTGVTVVDSDTVKIETTNGAAPLVSVLASSAGMMMSPAVFDDPSQALTPTGGSGAFKLGEYASATSAEYLAVDKYWDPDSLHVARMVYLVSTDDNARLNSVISGSSDSTFLRASMYEPAKQAGLVVCEAPSLSSYTINLNVEKSEFGKPEVRQALNYAIDRSAIASVLDGFCKPGVQMYPTSYYASNPDLTEEDYAYDPGKAKDLLEKAGLKNGFGFTVEVSSADIYTQMAEIVQANLAEIGVKMEIIPADLGKLAEDFSVNKTAEALLFEQKAESDPSIQIESYYIKGGFNNPGNFSDDKVTSLNDEAKAGATTEERSATYKKLYQAVYDAVAPNITLCHLTTPFTMNKKTMGVEIYADASRQFRGVAIKK</sequence>
<proteinExistence type="inferred from homology"/>
<dbReference type="Gene3D" id="3.40.190.10">
    <property type="entry name" value="Periplasmic binding protein-like II"/>
    <property type="match status" value="1"/>
</dbReference>
<dbReference type="Proteomes" id="UP000237752">
    <property type="component" value="Unassembled WGS sequence"/>
</dbReference>
<comment type="caution">
    <text evidence="6">The sequence shown here is derived from an EMBL/GenBank/DDBJ whole genome shotgun (WGS) entry which is preliminary data.</text>
</comment>
<evidence type="ECO:0000256" key="1">
    <source>
        <dbReference type="ARBA" id="ARBA00005695"/>
    </source>
</evidence>
<dbReference type="InterPro" id="IPR039424">
    <property type="entry name" value="SBP_5"/>
</dbReference>
<dbReference type="PIRSF" id="PIRSF002741">
    <property type="entry name" value="MppA"/>
    <property type="match status" value="1"/>
</dbReference>
<evidence type="ECO:0000256" key="4">
    <source>
        <dbReference type="SAM" id="SignalP"/>
    </source>
</evidence>
<keyword evidence="2" id="KW-0813">Transport</keyword>
<dbReference type="Pfam" id="PF00496">
    <property type="entry name" value="SBP_bac_5"/>
    <property type="match status" value="1"/>
</dbReference>
<dbReference type="PANTHER" id="PTHR30290:SF9">
    <property type="entry name" value="OLIGOPEPTIDE-BINDING PROTEIN APPA"/>
    <property type="match status" value="1"/>
</dbReference>
<dbReference type="InterPro" id="IPR000914">
    <property type="entry name" value="SBP_5_dom"/>
</dbReference>
<reference evidence="6 7" key="1">
    <citation type="submission" date="2018-03" db="EMBL/GenBank/DDBJ databases">
        <title>Genomic Encyclopedia of Archaeal and Bacterial Type Strains, Phase II (KMG-II): from individual species to whole genera.</title>
        <authorList>
            <person name="Goeker M."/>
        </authorList>
    </citation>
    <scope>NUCLEOTIDE SEQUENCE [LARGE SCALE GENOMIC DNA]</scope>
    <source>
        <strain evidence="6 7">DSM 100065</strain>
    </source>
</reference>
<evidence type="ECO:0000313" key="7">
    <source>
        <dbReference type="Proteomes" id="UP000237752"/>
    </source>
</evidence>
<name>A0A2T1A1E5_9ACTN</name>
<accession>A0A2T1A1E5</accession>
<dbReference type="GO" id="GO:0043190">
    <property type="term" value="C:ATP-binding cassette (ABC) transporter complex"/>
    <property type="evidence" value="ECO:0007669"/>
    <property type="project" value="InterPro"/>
</dbReference>
<protein>
    <submittedName>
        <fullName evidence="6">Peptide/nickel transport system substrate-binding protein</fullName>
    </submittedName>
</protein>
<keyword evidence="7" id="KW-1185">Reference proteome</keyword>
<dbReference type="AlphaFoldDB" id="A0A2T1A1E5"/>
<dbReference type="PROSITE" id="PS51257">
    <property type="entry name" value="PROKAR_LIPOPROTEIN"/>
    <property type="match status" value="1"/>
</dbReference>
<dbReference type="GO" id="GO:1904680">
    <property type="term" value="F:peptide transmembrane transporter activity"/>
    <property type="evidence" value="ECO:0007669"/>
    <property type="project" value="TreeGrafter"/>
</dbReference>
<gene>
    <name evidence="6" type="ORF">CLV47_10547</name>
</gene>
<dbReference type="RefSeq" id="WP_106348474.1">
    <property type="nucleotide sequence ID" value="NZ_PVUE01000005.1"/>
</dbReference>
<dbReference type="GO" id="GO:0042597">
    <property type="term" value="C:periplasmic space"/>
    <property type="evidence" value="ECO:0007669"/>
    <property type="project" value="UniProtKB-ARBA"/>
</dbReference>
<feature type="chain" id="PRO_5038750233" evidence="4">
    <location>
        <begin position="25"/>
        <end position="523"/>
    </location>
</feature>
<dbReference type="SUPFAM" id="SSF53850">
    <property type="entry name" value="Periplasmic binding protein-like II"/>
    <property type="match status" value="1"/>
</dbReference>
<dbReference type="Gene3D" id="3.10.105.10">
    <property type="entry name" value="Dipeptide-binding Protein, Domain 3"/>
    <property type="match status" value="1"/>
</dbReference>
<dbReference type="GO" id="GO:0015833">
    <property type="term" value="P:peptide transport"/>
    <property type="evidence" value="ECO:0007669"/>
    <property type="project" value="TreeGrafter"/>
</dbReference>
<keyword evidence="3 4" id="KW-0732">Signal</keyword>
<evidence type="ECO:0000313" key="6">
    <source>
        <dbReference type="EMBL" id="PRZ42429.1"/>
    </source>
</evidence>
<dbReference type="Gene3D" id="3.90.76.10">
    <property type="entry name" value="Dipeptide-binding Protein, Domain 1"/>
    <property type="match status" value="1"/>
</dbReference>